<gene>
    <name evidence="6" type="ORF">C2G38_2089936</name>
</gene>
<dbReference type="PROSITE" id="PS50135">
    <property type="entry name" value="ZF_ZZ_2"/>
    <property type="match status" value="2"/>
</dbReference>
<reference evidence="6 7" key="1">
    <citation type="submission" date="2018-06" db="EMBL/GenBank/DDBJ databases">
        <title>Comparative genomics reveals the genomic features of Rhizophagus irregularis, R. cerebriforme, R. diaphanum and Gigaspora rosea, and their symbiotic lifestyle signature.</title>
        <authorList>
            <person name="Morin E."/>
            <person name="San Clemente H."/>
            <person name="Chen E.C.H."/>
            <person name="De La Providencia I."/>
            <person name="Hainaut M."/>
            <person name="Kuo A."/>
            <person name="Kohler A."/>
            <person name="Murat C."/>
            <person name="Tang N."/>
            <person name="Roy S."/>
            <person name="Loubradou J."/>
            <person name="Henrissat B."/>
            <person name="Grigoriev I.V."/>
            <person name="Corradi N."/>
            <person name="Roux C."/>
            <person name="Martin F.M."/>
        </authorList>
    </citation>
    <scope>NUCLEOTIDE SEQUENCE [LARGE SCALE GENOMIC DNA]</scope>
    <source>
        <strain evidence="6 7">DAOM 194757</strain>
    </source>
</reference>
<dbReference type="PANTHER" id="PTHR15090">
    <property type="entry name" value="SEQUESTOSOME 1-RELATED"/>
    <property type="match status" value="1"/>
</dbReference>
<evidence type="ECO:0000256" key="4">
    <source>
        <dbReference type="PROSITE-ProRule" id="PRU00228"/>
    </source>
</evidence>
<keyword evidence="7" id="KW-1185">Reference proteome</keyword>
<dbReference type="InterPro" id="IPR043145">
    <property type="entry name" value="Znf_ZZ_sf"/>
</dbReference>
<dbReference type="EMBL" id="QKWP01000650">
    <property type="protein sequence ID" value="RIB16791.1"/>
    <property type="molecule type" value="Genomic_DNA"/>
</dbReference>
<dbReference type="AlphaFoldDB" id="A0A397V4D3"/>
<dbReference type="InterPro" id="IPR000433">
    <property type="entry name" value="Znf_ZZ"/>
</dbReference>
<evidence type="ECO:0000256" key="2">
    <source>
        <dbReference type="ARBA" id="ARBA00022771"/>
    </source>
</evidence>
<keyword evidence="2 4" id="KW-0863">Zinc-finger</keyword>
<dbReference type="InterPro" id="IPR052260">
    <property type="entry name" value="Autophagy_Rcpt_SigReg"/>
</dbReference>
<dbReference type="Proteomes" id="UP000266673">
    <property type="component" value="Unassembled WGS sequence"/>
</dbReference>
<dbReference type="SMART" id="SM00291">
    <property type="entry name" value="ZnF_ZZ"/>
    <property type="match status" value="2"/>
</dbReference>
<feature type="domain" description="ZZ-type" evidence="5">
    <location>
        <begin position="71"/>
        <end position="123"/>
    </location>
</feature>
<keyword evidence="1" id="KW-0479">Metal-binding</keyword>
<keyword evidence="3" id="KW-0862">Zinc</keyword>
<feature type="domain" description="ZZ-type" evidence="5">
    <location>
        <begin position="2"/>
        <end position="53"/>
    </location>
</feature>
<evidence type="ECO:0000259" key="5">
    <source>
        <dbReference type="PROSITE" id="PS50135"/>
    </source>
</evidence>
<dbReference type="Gene3D" id="3.30.60.90">
    <property type="match status" value="2"/>
</dbReference>
<name>A0A397V4D3_9GLOM</name>
<comment type="caution">
    <text evidence="6">The sequence shown here is derived from an EMBL/GenBank/DDBJ whole genome shotgun (WGS) entry which is preliminary data.</text>
</comment>
<dbReference type="STRING" id="44941.A0A397V4D3"/>
<evidence type="ECO:0000256" key="1">
    <source>
        <dbReference type="ARBA" id="ARBA00022723"/>
    </source>
</evidence>
<dbReference type="OrthoDB" id="661148at2759"/>
<evidence type="ECO:0000313" key="6">
    <source>
        <dbReference type="EMBL" id="RIB16791.1"/>
    </source>
</evidence>
<dbReference type="GO" id="GO:0008270">
    <property type="term" value="F:zinc ion binding"/>
    <property type="evidence" value="ECO:0007669"/>
    <property type="project" value="UniProtKB-KW"/>
</dbReference>
<organism evidence="6 7">
    <name type="scientific">Gigaspora rosea</name>
    <dbReference type="NCBI Taxonomy" id="44941"/>
    <lineage>
        <taxon>Eukaryota</taxon>
        <taxon>Fungi</taxon>
        <taxon>Fungi incertae sedis</taxon>
        <taxon>Mucoromycota</taxon>
        <taxon>Glomeromycotina</taxon>
        <taxon>Glomeromycetes</taxon>
        <taxon>Diversisporales</taxon>
        <taxon>Gigasporaceae</taxon>
        <taxon>Gigaspora</taxon>
    </lineage>
</organism>
<protein>
    <recommendedName>
        <fullName evidence="5">ZZ-type domain-containing protein</fullName>
    </recommendedName>
</protein>
<dbReference type="SUPFAM" id="SSF57850">
    <property type="entry name" value="RING/U-box"/>
    <property type="match status" value="2"/>
</dbReference>
<proteinExistence type="predicted"/>
<evidence type="ECO:0000256" key="3">
    <source>
        <dbReference type="ARBA" id="ARBA00022833"/>
    </source>
</evidence>
<dbReference type="Pfam" id="PF00569">
    <property type="entry name" value="ZZ"/>
    <property type="match status" value="2"/>
</dbReference>
<evidence type="ECO:0000313" key="7">
    <source>
        <dbReference type="Proteomes" id="UP000266673"/>
    </source>
</evidence>
<sequence>MYHFAYCDNCEQRIFGTRFKCMHCKNFDLCNDCESHCNHDQSHAFVKIKWQIHNIIHLPHYVNEFMILDKNAEVSCDNCHKFPIFGFKYKCGHCESFNLCDDCEPTYEHNPNHAFIKYSKSIKYFKEPHLLPIFY</sequence>
<accession>A0A397V4D3</accession>
<dbReference type="PROSITE" id="PS01357">
    <property type="entry name" value="ZF_ZZ_1"/>
    <property type="match status" value="1"/>
</dbReference>